<sequence>MTDAPSSPPAEPRLTVLIGCDTFAPDVNGAATFSRNLAAGLVRRGHEVHVMAPAQRGRVGTFTEVHEGAPMTVHRIYSWRWLPHPWLRFMLPWRVKANAERIVRDVQPDAIHFQSHIVVGRGLATAAKRHGIRLVGTNHTMPENILQHVEILPKGTLDWLARVQWRAARKWFEMADSITTPTRRAAEFFERGTGLTGVHAISCGIDTSFYTADFAPRSENVIAFLGRLDEEKFIHEAIETLPLLADLDPKLVIIGGGEVRGRLEARARELGVTDRVRFTGRVSDEELRRELTEASVFAMPSRAELQSIATMEALASGLPVVAADAMALPHLVHPGENGYLYQPGDIEEFAGHLRTVLTAEPAELERLKRGALHTVVAHDIQRTLATFEALYRGEQIVDPDTESTSEPSAG</sequence>
<dbReference type="PANTHER" id="PTHR45947">
    <property type="entry name" value="SULFOQUINOVOSYL TRANSFERASE SQD2"/>
    <property type="match status" value="1"/>
</dbReference>
<protein>
    <recommendedName>
        <fullName evidence="1">D-inositol 3-phosphate glycosyltransferase</fullName>
    </recommendedName>
</protein>
<dbReference type="Proteomes" id="UP001205337">
    <property type="component" value="Unassembled WGS sequence"/>
</dbReference>
<dbReference type="GO" id="GO:0016757">
    <property type="term" value="F:glycosyltransferase activity"/>
    <property type="evidence" value="ECO:0007669"/>
    <property type="project" value="UniProtKB-KW"/>
</dbReference>
<dbReference type="Pfam" id="PF00534">
    <property type="entry name" value="Glycos_transf_1"/>
    <property type="match status" value="1"/>
</dbReference>
<dbReference type="RefSeq" id="WP_258796957.1">
    <property type="nucleotide sequence ID" value="NZ_JANTHX010000003.1"/>
</dbReference>
<organism evidence="6 7">
    <name type="scientific">Protaetiibacter mangrovi</name>
    <dbReference type="NCBI Taxonomy" id="2970926"/>
    <lineage>
        <taxon>Bacteria</taxon>
        <taxon>Bacillati</taxon>
        <taxon>Actinomycetota</taxon>
        <taxon>Actinomycetes</taxon>
        <taxon>Micrococcales</taxon>
        <taxon>Microbacteriaceae</taxon>
        <taxon>Protaetiibacter</taxon>
    </lineage>
</organism>
<evidence type="ECO:0000313" key="6">
    <source>
        <dbReference type="EMBL" id="MCS0498080.1"/>
    </source>
</evidence>
<keyword evidence="7" id="KW-1185">Reference proteome</keyword>
<evidence type="ECO:0000259" key="4">
    <source>
        <dbReference type="Pfam" id="PF00534"/>
    </source>
</evidence>
<evidence type="ECO:0000256" key="3">
    <source>
        <dbReference type="ARBA" id="ARBA00022679"/>
    </source>
</evidence>
<keyword evidence="3 6" id="KW-0808">Transferase</keyword>
<dbReference type="InterPro" id="IPR028098">
    <property type="entry name" value="Glyco_trans_4-like_N"/>
</dbReference>
<accession>A0ABT1ZBJ4</accession>
<feature type="domain" description="Glycosyltransferase subfamily 4-like N-terminal" evidence="5">
    <location>
        <begin position="27"/>
        <end position="208"/>
    </location>
</feature>
<dbReference type="PANTHER" id="PTHR45947:SF3">
    <property type="entry name" value="SULFOQUINOVOSYL TRANSFERASE SQD2"/>
    <property type="match status" value="1"/>
</dbReference>
<name>A0ABT1ZBJ4_9MICO</name>
<reference evidence="6 7" key="1">
    <citation type="submission" date="2022-08" db="EMBL/GenBank/DDBJ databases">
        <authorList>
            <person name="Li F."/>
        </authorList>
    </citation>
    <scope>NUCLEOTIDE SEQUENCE [LARGE SCALE GENOMIC DNA]</scope>
    <source>
        <strain evidence="6 7">10F1B-8-1</strain>
    </source>
</reference>
<dbReference type="InterPro" id="IPR050194">
    <property type="entry name" value="Glycosyltransferase_grp1"/>
</dbReference>
<feature type="domain" description="Glycosyl transferase family 1" evidence="4">
    <location>
        <begin position="217"/>
        <end position="368"/>
    </location>
</feature>
<evidence type="ECO:0000259" key="5">
    <source>
        <dbReference type="Pfam" id="PF13439"/>
    </source>
</evidence>
<dbReference type="Pfam" id="PF13439">
    <property type="entry name" value="Glyco_transf_4"/>
    <property type="match status" value="1"/>
</dbReference>
<proteinExistence type="predicted"/>
<comment type="caution">
    <text evidence="6">The sequence shown here is derived from an EMBL/GenBank/DDBJ whole genome shotgun (WGS) entry which is preliminary data.</text>
</comment>
<dbReference type="InterPro" id="IPR001296">
    <property type="entry name" value="Glyco_trans_1"/>
</dbReference>
<dbReference type="SUPFAM" id="SSF53756">
    <property type="entry name" value="UDP-Glycosyltransferase/glycogen phosphorylase"/>
    <property type="match status" value="1"/>
</dbReference>
<keyword evidence="2 6" id="KW-0328">Glycosyltransferase</keyword>
<dbReference type="EMBL" id="JANTHX010000003">
    <property type="protein sequence ID" value="MCS0498080.1"/>
    <property type="molecule type" value="Genomic_DNA"/>
</dbReference>
<gene>
    <name evidence="6" type="ORF">NUH29_00755</name>
</gene>
<evidence type="ECO:0000313" key="7">
    <source>
        <dbReference type="Proteomes" id="UP001205337"/>
    </source>
</evidence>
<dbReference type="Gene3D" id="3.40.50.2000">
    <property type="entry name" value="Glycogen Phosphorylase B"/>
    <property type="match status" value="2"/>
</dbReference>
<evidence type="ECO:0000256" key="1">
    <source>
        <dbReference type="ARBA" id="ARBA00021292"/>
    </source>
</evidence>
<evidence type="ECO:0000256" key="2">
    <source>
        <dbReference type="ARBA" id="ARBA00022676"/>
    </source>
</evidence>